<evidence type="ECO:0000256" key="1">
    <source>
        <dbReference type="ARBA" id="ARBA00004430"/>
    </source>
</evidence>
<name>A0A830HCR4_9CHLO</name>
<dbReference type="InterPro" id="IPR001611">
    <property type="entry name" value="Leu-rich_rpt"/>
</dbReference>
<dbReference type="InterPro" id="IPR038214">
    <property type="entry name" value="WPP_sf"/>
</dbReference>
<gene>
    <name evidence="3" type="ORF">PPROV_000189400</name>
</gene>
<organism evidence="3 4">
    <name type="scientific">Pycnococcus provasolii</name>
    <dbReference type="NCBI Taxonomy" id="41880"/>
    <lineage>
        <taxon>Eukaryota</taxon>
        <taxon>Viridiplantae</taxon>
        <taxon>Chlorophyta</taxon>
        <taxon>Pseudoscourfieldiophyceae</taxon>
        <taxon>Pseudoscourfieldiales</taxon>
        <taxon>Pycnococcaceae</taxon>
        <taxon>Pycnococcus</taxon>
    </lineage>
</organism>
<evidence type="ECO:0000313" key="4">
    <source>
        <dbReference type="Proteomes" id="UP000660262"/>
    </source>
</evidence>
<feature type="region of interest" description="Disordered" evidence="2">
    <location>
        <begin position="1"/>
        <end position="23"/>
    </location>
</feature>
<dbReference type="GO" id="GO:0005930">
    <property type="term" value="C:axoneme"/>
    <property type="evidence" value="ECO:0007669"/>
    <property type="project" value="UniProtKB-SubCell"/>
</dbReference>
<dbReference type="GO" id="GO:0005096">
    <property type="term" value="F:GTPase activator activity"/>
    <property type="evidence" value="ECO:0007669"/>
    <property type="project" value="InterPro"/>
</dbReference>
<dbReference type="EMBL" id="BNJQ01000004">
    <property type="protein sequence ID" value="GHP03139.1"/>
    <property type="molecule type" value="Genomic_DNA"/>
</dbReference>
<dbReference type="Gene3D" id="3.80.10.10">
    <property type="entry name" value="Ribonuclease Inhibitor"/>
    <property type="match status" value="2"/>
</dbReference>
<proteinExistence type="predicted"/>
<dbReference type="SMART" id="SM00368">
    <property type="entry name" value="LRR_RI"/>
    <property type="match status" value="8"/>
</dbReference>
<evidence type="ECO:0000256" key="2">
    <source>
        <dbReference type="SAM" id="MobiDB-lite"/>
    </source>
</evidence>
<dbReference type="PANTHER" id="PTHR46761:SF2">
    <property type="entry name" value="RAN GTPASE-ACTIVATING PROTEIN 1"/>
    <property type="match status" value="1"/>
</dbReference>
<dbReference type="SUPFAM" id="SSF52047">
    <property type="entry name" value="RNI-like"/>
    <property type="match status" value="1"/>
</dbReference>
<feature type="region of interest" description="Disordered" evidence="2">
    <location>
        <begin position="514"/>
        <end position="547"/>
    </location>
</feature>
<dbReference type="PANTHER" id="PTHR46761">
    <property type="entry name" value="RAN GTPASE-ACTIVATING PROTEIN 1"/>
    <property type="match status" value="1"/>
</dbReference>
<dbReference type="OrthoDB" id="120976at2759"/>
<keyword evidence="4" id="KW-1185">Reference proteome</keyword>
<comment type="subcellular location">
    <subcellularLocation>
        <location evidence="1">Cytoplasm</location>
        <location evidence="1">Cytoskeleton</location>
        <location evidence="1">Cilium axoneme</location>
    </subcellularLocation>
</comment>
<accession>A0A830HCR4</accession>
<comment type="caution">
    <text evidence="3">The sequence shown here is derived from an EMBL/GenBank/DDBJ whole genome shotgun (WGS) entry which is preliminary data.</text>
</comment>
<dbReference type="Proteomes" id="UP000660262">
    <property type="component" value="Unassembled WGS sequence"/>
</dbReference>
<dbReference type="AlphaFoldDB" id="A0A830HCR4"/>
<dbReference type="Pfam" id="PF13516">
    <property type="entry name" value="LRR_6"/>
    <property type="match status" value="1"/>
</dbReference>
<evidence type="ECO:0000313" key="3">
    <source>
        <dbReference type="EMBL" id="GHP03139.1"/>
    </source>
</evidence>
<dbReference type="Gene3D" id="1.10.246.200">
    <property type="entry name" value="WPP domain"/>
    <property type="match status" value="1"/>
</dbReference>
<dbReference type="InterPro" id="IPR032675">
    <property type="entry name" value="LRR_dom_sf"/>
</dbReference>
<sequence length="547" mass="58402">MMMKRSEETPWTFPFPSDRSRPLPPLLPLPRTRPAILIQPAAAFPTSPTAPSQHTTMQWPATDSQRATLRAYAADNAARMCFCRSSPLPSFGHAEGLARAVEQQAFAFAEASKSTTTGTREASETLRLYLKKAGELLVQAVKDAAESLSAMEAAPAEEGSFDVSAGAREFIMGSAARERFADAISKAGVRRLKLGNKSYDVEAAGVIAEVCRVNCETLEELDMADVLAGRPEEEAMEVLGTIARGVAELCSIRRLDVSDNALGEKGIRALAPLLQSQKCLECVKFQNNGVSAAAAAAIHELLVAPEQLREVHLHNNMAGDEGATSVAALVARAPRLSKLRMTATRVGEDGGRALLEALASLPDASLEHLELTDNMISEENGLAIARVVLKHGACLRHLLVGDTGLGAPGIAAICLALRRTGAPALERVNFAQNEVSVRGATRIVVALGAAPSLTTLGLADNMELGERGALVLAKAMNDGAFPALEQIDVSRCQLRGGEGQVALEAVCSSRGIRVVNEKDDDEEEEDFDDEEEEEEEDFDESELEAQL</sequence>
<protein>
    <submittedName>
        <fullName evidence="3">Ran GTPase-activating protein 1</fullName>
    </submittedName>
</protein>
<feature type="compositionally biased region" description="Acidic residues" evidence="2">
    <location>
        <begin position="518"/>
        <end position="547"/>
    </location>
</feature>
<dbReference type="InterPro" id="IPR045203">
    <property type="entry name" value="RanGAP1/2"/>
</dbReference>
<reference evidence="3" key="1">
    <citation type="submission" date="2020-10" db="EMBL/GenBank/DDBJ databases">
        <title>Unveiling of a novel bifunctional photoreceptor, Dualchrome1, isolated from a cosmopolitan green alga.</title>
        <authorList>
            <person name="Suzuki S."/>
            <person name="Kawachi M."/>
        </authorList>
    </citation>
    <scope>NUCLEOTIDE SEQUENCE</scope>
    <source>
        <strain evidence="3">NIES 2893</strain>
    </source>
</reference>